<dbReference type="EMBL" id="OD019720">
    <property type="protein sequence ID" value="CAD7419089.1"/>
    <property type="molecule type" value="Genomic_DNA"/>
</dbReference>
<evidence type="ECO:0000256" key="1">
    <source>
        <dbReference type="SAM" id="MobiDB-lite"/>
    </source>
</evidence>
<evidence type="ECO:0000313" key="2">
    <source>
        <dbReference type="EMBL" id="CAD7419089.1"/>
    </source>
</evidence>
<organism evidence="2">
    <name type="scientific">Timema poppense</name>
    <name type="common">Walking stick</name>
    <dbReference type="NCBI Taxonomy" id="170557"/>
    <lineage>
        <taxon>Eukaryota</taxon>
        <taxon>Metazoa</taxon>
        <taxon>Ecdysozoa</taxon>
        <taxon>Arthropoda</taxon>
        <taxon>Hexapoda</taxon>
        <taxon>Insecta</taxon>
        <taxon>Pterygota</taxon>
        <taxon>Neoptera</taxon>
        <taxon>Polyneoptera</taxon>
        <taxon>Phasmatodea</taxon>
        <taxon>Timematodea</taxon>
        <taxon>Timematoidea</taxon>
        <taxon>Timematidae</taxon>
        <taxon>Timema</taxon>
    </lineage>
</organism>
<proteinExistence type="predicted"/>
<feature type="compositionally biased region" description="Basic and acidic residues" evidence="1">
    <location>
        <begin position="109"/>
        <end position="130"/>
    </location>
</feature>
<protein>
    <submittedName>
        <fullName evidence="2">Uncharacterized protein</fullName>
    </submittedName>
</protein>
<dbReference type="AlphaFoldDB" id="A0A7R9DT23"/>
<sequence length="145" mass="17048">MKNKTLLLHRNGIRTLWTNKDVLETTEFQQFPIHGNKMIYKTLDIERTWRTLLGSPVFWDSCFKSLASGLWFIAKYDFMVRSWWCLKDVRMRLVLCPFDPGIPGVPGPERPKEETRTVNVRDEESGGHGSEVCEEHVTCHEEYMR</sequence>
<reference evidence="2" key="1">
    <citation type="submission" date="2020-11" db="EMBL/GenBank/DDBJ databases">
        <authorList>
            <person name="Tran Van P."/>
        </authorList>
    </citation>
    <scope>NUCLEOTIDE SEQUENCE</scope>
</reference>
<gene>
    <name evidence="2" type="ORF">TPSB3V08_LOCUS12786</name>
</gene>
<feature type="region of interest" description="Disordered" evidence="1">
    <location>
        <begin position="105"/>
        <end position="130"/>
    </location>
</feature>
<name>A0A7R9DT23_TIMPO</name>
<accession>A0A7R9DT23</accession>